<organism evidence="3 4">
    <name type="scientific">Linnemannia gamsii</name>
    <dbReference type="NCBI Taxonomy" id="64522"/>
    <lineage>
        <taxon>Eukaryota</taxon>
        <taxon>Fungi</taxon>
        <taxon>Fungi incertae sedis</taxon>
        <taxon>Mucoromycota</taxon>
        <taxon>Mortierellomycotina</taxon>
        <taxon>Mortierellomycetes</taxon>
        <taxon>Mortierellales</taxon>
        <taxon>Mortierellaceae</taxon>
        <taxon>Linnemannia</taxon>
    </lineage>
</organism>
<dbReference type="EMBL" id="JAAAIN010000165">
    <property type="protein sequence ID" value="KAG0319052.1"/>
    <property type="molecule type" value="Genomic_DNA"/>
</dbReference>
<proteinExistence type="predicted"/>
<evidence type="ECO:0000259" key="2">
    <source>
        <dbReference type="Pfam" id="PF23215"/>
    </source>
</evidence>
<feature type="compositionally biased region" description="Acidic residues" evidence="1">
    <location>
        <begin position="259"/>
        <end position="279"/>
    </location>
</feature>
<feature type="region of interest" description="Disordered" evidence="1">
    <location>
        <begin position="92"/>
        <end position="186"/>
    </location>
</feature>
<evidence type="ECO:0000256" key="1">
    <source>
        <dbReference type="SAM" id="MobiDB-lite"/>
    </source>
</evidence>
<feature type="compositionally biased region" description="Basic residues" evidence="1">
    <location>
        <begin position="509"/>
        <end position="527"/>
    </location>
</feature>
<evidence type="ECO:0000313" key="4">
    <source>
        <dbReference type="Proteomes" id="UP000823405"/>
    </source>
</evidence>
<feature type="region of interest" description="Disordered" evidence="1">
    <location>
        <begin position="491"/>
        <end position="559"/>
    </location>
</feature>
<dbReference type="OrthoDB" id="7318948at2759"/>
<dbReference type="GO" id="GO:0005664">
    <property type="term" value="C:nuclear origin of replication recognition complex"/>
    <property type="evidence" value="ECO:0007669"/>
    <property type="project" value="TreeGrafter"/>
</dbReference>
<dbReference type="Proteomes" id="UP000823405">
    <property type="component" value="Unassembled WGS sequence"/>
</dbReference>
<gene>
    <name evidence="3" type="primary">LRWD1</name>
    <name evidence="3" type="ORF">BGZ97_002846</name>
</gene>
<protein>
    <submittedName>
        <fullName evidence="3">Leucine-rich repeats and WD repeat domain-containing protein 1</fullName>
    </submittedName>
</protein>
<dbReference type="PANTHER" id="PTHR24370:SF10">
    <property type="entry name" value="LEUCINE-RICH REPEAT AND WD REPEAT-CONTAINING PROTEIN 1"/>
    <property type="match status" value="1"/>
</dbReference>
<dbReference type="GO" id="GO:0006325">
    <property type="term" value="P:chromatin organization"/>
    <property type="evidence" value="ECO:0007669"/>
    <property type="project" value="TreeGrafter"/>
</dbReference>
<sequence>MPPRRTIISSPEASSEDESTPKAKPVGKVSGPVMRTTRAEASRIATGSKPGTRTVQRTPAAATIVPKSNPVVKPSAKPTVRSAAKEVVAKLKVASTPKTTNTKLASTTTNVEPMSPIKLPKLPAKRGRPKLNPPNPPNPSGTKQGDDNTLEDDAKQDLEDEQQTPFTEMEIEADWRKPNTKRPAQDCWLFPSLLKRLKGSGKQVAATNAIFADEPTIKHVIRAHSRNTHEGQDEDEVDTWAVAFQPTLPVLRLRPGVTEEQEEDSGSDDEDEGGDDADVEEIRIRRRNKRLAKELSRQAPRSSSIVATCGGNTVCLIDCRLGKVMVKYSHVEEEEFMALAWTTLDHDQDTEGDDDSTNEGRLEQTNILAAAGASTDGSVRLWDIGSLTGFETEARCLAEFTRQGDADSVTAIGVSEKYLIVGTEQGLMAQYNLFHLNSKLESDQGKSVRKVLPERIYPVSQEWHESSVDDIIYIPYFSEKSYAALHTESKLDPKAGKKSSKGSVAGTRGRGRGRGGRGGRGRGRGRGGSRANRGGGSSNSETDGDSDSEGYNSDDENKDDGEFVFASRESCQGEFIVWDAAKSTATDAALKTILEWSIGESWAKFTVAENRVTNLSLQRSITSSTSSLSKPIGSKKTAEKMEWIEKRQSVLVAGMANGALAVYDLSRPPKRASDGNIIACKPDRIISNGVSSELLRDVAVSEDLSMMVGGDWSNKVLLWSRDRDSAIATGISVAR</sequence>
<dbReference type="AlphaFoldDB" id="A0A9P6UTV2"/>
<dbReference type="PANTHER" id="PTHR24370">
    <property type="entry name" value="OPTICIN"/>
    <property type="match status" value="1"/>
</dbReference>
<dbReference type="Pfam" id="PF23215">
    <property type="entry name" value="WD_LRWD1"/>
    <property type="match status" value="1"/>
</dbReference>
<dbReference type="InterPro" id="IPR056160">
    <property type="entry name" value="WD_LRWD1"/>
</dbReference>
<evidence type="ECO:0000313" key="3">
    <source>
        <dbReference type="EMBL" id="KAG0319052.1"/>
    </source>
</evidence>
<comment type="caution">
    <text evidence="3">The sequence shown here is derived from an EMBL/GenBank/DDBJ whole genome shotgun (WGS) entry which is preliminary data.</text>
</comment>
<feature type="region of interest" description="Disordered" evidence="1">
    <location>
        <begin position="1"/>
        <end position="62"/>
    </location>
</feature>
<dbReference type="SUPFAM" id="SSF50978">
    <property type="entry name" value="WD40 repeat-like"/>
    <property type="match status" value="1"/>
</dbReference>
<name>A0A9P6UTV2_9FUNG</name>
<dbReference type="GO" id="GO:0071169">
    <property type="term" value="P:establishment of protein localization to chromatin"/>
    <property type="evidence" value="ECO:0007669"/>
    <property type="project" value="TreeGrafter"/>
</dbReference>
<dbReference type="InterPro" id="IPR036322">
    <property type="entry name" value="WD40_repeat_dom_sf"/>
</dbReference>
<dbReference type="InterPro" id="IPR052489">
    <property type="entry name" value="LRWD1"/>
</dbReference>
<accession>A0A9P6UTV2</accession>
<feature type="domain" description="Leucine-rich repeat and WD repeat-containing protein 1 WD" evidence="2">
    <location>
        <begin position="301"/>
        <end position="383"/>
    </location>
</feature>
<keyword evidence="4" id="KW-1185">Reference proteome</keyword>
<reference evidence="3" key="1">
    <citation type="journal article" date="2020" name="Fungal Divers.">
        <title>Resolving the Mortierellaceae phylogeny through synthesis of multi-gene phylogenetics and phylogenomics.</title>
        <authorList>
            <person name="Vandepol N."/>
            <person name="Liber J."/>
            <person name="Desiro A."/>
            <person name="Na H."/>
            <person name="Kennedy M."/>
            <person name="Barry K."/>
            <person name="Grigoriev I.V."/>
            <person name="Miller A.N."/>
            <person name="O'Donnell K."/>
            <person name="Stajich J.E."/>
            <person name="Bonito G."/>
        </authorList>
    </citation>
    <scope>NUCLEOTIDE SEQUENCE</scope>
    <source>
        <strain evidence="3">NVP60</strain>
    </source>
</reference>
<feature type="region of interest" description="Disordered" evidence="1">
    <location>
        <begin position="253"/>
        <end position="283"/>
    </location>
</feature>
<dbReference type="InterPro" id="IPR015943">
    <property type="entry name" value="WD40/YVTN_repeat-like_dom_sf"/>
</dbReference>
<dbReference type="GO" id="GO:0003682">
    <property type="term" value="F:chromatin binding"/>
    <property type="evidence" value="ECO:0007669"/>
    <property type="project" value="TreeGrafter"/>
</dbReference>
<feature type="compositionally biased region" description="Low complexity" evidence="1">
    <location>
        <begin position="92"/>
        <end position="110"/>
    </location>
</feature>
<dbReference type="Gene3D" id="2.130.10.10">
    <property type="entry name" value="YVTN repeat-like/Quinoprotein amine dehydrogenase"/>
    <property type="match status" value="1"/>
</dbReference>
<feature type="compositionally biased region" description="Acidic residues" evidence="1">
    <location>
        <begin position="542"/>
        <end position="559"/>
    </location>
</feature>